<dbReference type="Gene3D" id="3.30.70.100">
    <property type="match status" value="1"/>
</dbReference>
<dbReference type="SUPFAM" id="SSF54909">
    <property type="entry name" value="Dimeric alpha+beta barrel"/>
    <property type="match status" value="1"/>
</dbReference>
<evidence type="ECO:0000313" key="2">
    <source>
        <dbReference type="EMBL" id="PCJ41230.1"/>
    </source>
</evidence>
<sequence>MHLIKRAKFHFLLVTVGLNLFVSPGVFAEVYYTNELSIVPELAEDFHDFIQEVARDTRAFEGCLHFSILVDENDPARVVFYEIWESKEEHAAYRQWRNDNDFGAEIGPYLAGEFESHYYIKLPE</sequence>
<evidence type="ECO:0000259" key="1">
    <source>
        <dbReference type="PROSITE" id="PS51725"/>
    </source>
</evidence>
<dbReference type="AlphaFoldDB" id="A0A2A5CCP6"/>
<proteinExistence type="predicted"/>
<feature type="domain" description="ABM" evidence="1">
    <location>
        <begin position="30"/>
        <end position="118"/>
    </location>
</feature>
<protein>
    <recommendedName>
        <fullName evidence="1">ABM domain-containing protein</fullName>
    </recommendedName>
</protein>
<comment type="caution">
    <text evidence="2">The sequence shown here is derived from an EMBL/GenBank/DDBJ whole genome shotgun (WGS) entry which is preliminary data.</text>
</comment>
<dbReference type="InterPro" id="IPR011008">
    <property type="entry name" value="Dimeric_a/b-barrel"/>
</dbReference>
<dbReference type="InterPro" id="IPR007138">
    <property type="entry name" value="ABM_dom"/>
</dbReference>
<reference evidence="3" key="1">
    <citation type="submission" date="2017-08" db="EMBL/GenBank/DDBJ databases">
        <title>A dynamic microbial community with high functional redundancy inhabits the cold, oxic subseafloor aquifer.</title>
        <authorList>
            <person name="Tully B.J."/>
            <person name="Wheat C.G."/>
            <person name="Glazer B.T."/>
            <person name="Huber J.A."/>
        </authorList>
    </citation>
    <scope>NUCLEOTIDE SEQUENCE [LARGE SCALE GENOMIC DNA]</scope>
</reference>
<dbReference type="Proteomes" id="UP000228987">
    <property type="component" value="Unassembled WGS sequence"/>
</dbReference>
<evidence type="ECO:0000313" key="3">
    <source>
        <dbReference type="Proteomes" id="UP000228987"/>
    </source>
</evidence>
<dbReference type="EMBL" id="NVWI01000006">
    <property type="protein sequence ID" value="PCJ41230.1"/>
    <property type="molecule type" value="Genomic_DNA"/>
</dbReference>
<dbReference type="Pfam" id="PF03992">
    <property type="entry name" value="ABM"/>
    <property type="match status" value="1"/>
</dbReference>
<gene>
    <name evidence="2" type="ORF">COA71_09340</name>
</gene>
<dbReference type="PROSITE" id="PS51725">
    <property type="entry name" value="ABM"/>
    <property type="match status" value="1"/>
</dbReference>
<accession>A0A2A5CCP6</accession>
<organism evidence="2 3">
    <name type="scientific">SAR86 cluster bacterium</name>
    <dbReference type="NCBI Taxonomy" id="2030880"/>
    <lineage>
        <taxon>Bacteria</taxon>
        <taxon>Pseudomonadati</taxon>
        <taxon>Pseudomonadota</taxon>
        <taxon>Gammaproteobacteria</taxon>
        <taxon>SAR86 cluster</taxon>
    </lineage>
</organism>
<name>A0A2A5CCP6_9GAMM</name>